<keyword evidence="1" id="KW-0732">Signal</keyword>
<dbReference type="PANTHER" id="PTHR36504:SF1">
    <property type="entry name" value="LIPOPOLYSACCHARIDE EXPORT SYSTEM PROTEIN LPTA"/>
    <property type="match status" value="1"/>
</dbReference>
<dbReference type="InterPro" id="IPR052037">
    <property type="entry name" value="LPS_export_LptA"/>
</dbReference>
<dbReference type="GO" id="GO:0015920">
    <property type="term" value="P:lipopolysaccharide transport"/>
    <property type="evidence" value="ECO:0007669"/>
    <property type="project" value="TreeGrafter"/>
</dbReference>
<dbReference type="GO" id="GO:0030288">
    <property type="term" value="C:outer membrane-bounded periplasmic space"/>
    <property type="evidence" value="ECO:0007669"/>
    <property type="project" value="TreeGrafter"/>
</dbReference>
<feature type="domain" description="Organic solvent tolerance-like N-terminal" evidence="2">
    <location>
        <begin position="3"/>
        <end position="102"/>
    </location>
</feature>
<dbReference type="EMBL" id="UINC01213055">
    <property type="protein sequence ID" value="SVE37660.1"/>
    <property type="molecule type" value="Genomic_DNA"/>
</dbReference>
<accession>A0A383D023</accession>
<proteinExistence type="predicted"/>
<organism evidence="3">
    <name type="scientific">marine metagenome</name>
    <dbReference type="NCBI Taxonomy" id="408172"/>
    <lineage>
        <taxon>unclassified sequences</taxon>
        <taxon>metagenomes</taxon>
        <taxon>ecological metagenomes</taxon>
    </lineage>
</organism>
<dbReference type="AlphaFoldDB" id="A0A383D023"/>
<evidence type="ECO:0000259" key="2">
    <source>
        <dbReference type="Pfam" id="PF03968"/>
    </source>
</evidence>
<dbReference type="Gene3D" id="2.60.450.10">
    <property type="entry name" value="Lipopolysaccharide (LPS) transport protein A like domain"/>
    <property type="match status" value="1"/>
</dbReference>
<evidence type="ECO:0000256" key="1">
    <source>
        <dbReference type="ARBA" id="ARBA00022729"/>
    </source>
</evidence>
<evidence type="ECO:0000313" key="3">
    <source>
        <dbReference type="EMBL" id="SVE37660.1"/>
    </source>
</evidence>
<name>A0A383D023_9ZZZZ</name>
<dbReference type="GO" id="GO:0017089">
    <property type="term" value="F:glycolipid transfer activity"/>
    <property type="evidence" value="ECO:0007669"/>
    <property type="project" value="TreeGrafter"/>
</dbReference>
<dbReference type="GO" id="GO:0009279">
    <property type="term" value="C:cell outer membrane"/>
    <property type="evidence" value="ECO:0007669"/>
    <property type="project" value="TreeGrafter"/>
</dbReference>
<dbReference type="InterPro" id="IPR005653">
    <property type="entry name" value="OstA-like_N"/>
</dbReference>
<protein>
    <recommendedName>
        <fullName evidence="2">Organic solvent tolerance-like N-terminal domain-containing protein</fullName>
    </recommendedName>
</protein>
<gene>
    <name evidence="3" type="ORF">METZ01_LOCUS490514</name>
</gene>
<sequence>MKWDDNKRIAYAIGNAEATQGQRKITADKLIVHLEKNKDNNEIILIKASGNVIFTTKDEIATGKIATYDFVKNNIILENNVTLKKNDNIMKGEFLEMDLNTGISQINSKTDTNRVRMRFTPKKNDEQNNE</sequence>
<dbReference type="Pfam" id="PF03968">
    <property type="entry name" value="LptD_N"/>
    <property type="match status" value="1"/>
</dbReference>
<reference evidence="3" key="1">
    <citation type="submission" date="2018-05" db="EMBL/GenBank/DDBJ databases">
        <authorList>
            <person name="Lanie J.A."/>
            <person name="Ng W.-L."/>
            <person name="Kazmierczak K.M."/>
            <person name="Andrzejewski T.M."/>
            <person name="Davidsen T.M."/>
            <person name="Wayne K.J."/>
            <person name="Tettelin H."/>
            <person name="Glass J.I."/>
            <person name="Rusch D."/>
            <person name="Podicherti R."/>
            <person name="Tsui H.-C.T."/>
            <person name="Winkler M.E."/>
        </authorList>
    </citation>
    <scope>NUCLEOTIDE SEQUENCE</scope>
</reference>
<dbReference type="PANTHER" id="PTHR36504">
    <property type="entry name" value="LIPOPOLYSACCHARIDE EXPORT SYSTEM PROTEIN LPTA"/>
    <property type="match status" value="1"/>
</dbReference>